<evidence type="ECO:0000313" key="4">
    <source>
        <dbReference type="Proteomes" id="UP000290289"/>
    </source>
</evidence>
<evidence type="ECO:0000313" key="3">
    <source>
        <dbReference type="EMBL" id="RXH88280.1"/>
    </source>
</evidence>
<dbReference type="SUPFAM" id="SSF49503">
    <property type="entry name" value="Cupredoxins"/>
    <property type="match status" value="1"/>
</dbReference>
<proteinExistence type="inferred from homology"/>
<name>A0A498IYI3_MALDO</name>
<dbReference type="GO" id="GO:0016491">
    <property type="term" value="F:oxidoreductase activity"/>
    <property type="evidence" value="ECO:0007669"/>
    <property type="project" value="InterPro"/>
</dbReference>
<dbReference type="EMBL" id="RDQH01000336">
    <property type="protein sequence ID" value="RXH88280.1"/>
    <property type="molecule type" value="Genomic_DNA"/>
</dbReference>
<accession>A0A498IYI3</accession>
<sequence length="127" mass="14061">MGFRALTFQASPDFPSSPIIPFDYTGILTNDTMVNNRAELVMQDTSILGAESDPFHLHGFNFFVDSANFNLIDAVERNTVGVLSGEWVAIRFLATNPGEHMILALPFGDPYQLGLEYGLDSPTWKAF</sequence>
<evidence type="ECO:0000256" key="1">
    <source>
        <dbReference type="ARBA" id="ARBA00010609"/>
    </source>
</evidence>
<reference evidence="3 4" key="1">
    <citation type="submission" date="2018-10" db="EMBL/GenBank/DDBJ databases">
        <title>A high-quality apple genome assembly.</title>
        <authorList>
            <person name="Hu J."/>
        </authorList>
    </citation>
    <scope>NUCLEOTIDE SEQUENCE [LARGE SCALE GENOMIC DNA]</scope>
    <source>
        <strain evidence="4">cv. HFTH1</strain>
        <tissue evidence="3">Young leaf</tissue>
    </source>
</reference>
<dbReference type="InterPro" id="IPR011706">
    <property type="entry name" value="Cu-oxidase_C"/>
</dbReference>
<organism evidence="3 4">
    <name type="scientific">Malus domestica</name>
    <name type="common">Apple</name>
    <name type="synonym">Pyrus malus</name>
    <dbReference type="NCBI Taxonomy" id="3750"/>
    <lineage>
        <taxon>Eukaryota</taxon>
        <taxon>Viridiplantae</taxon>
        <taxon>Streptophyta</taxon>
        <taxon>Embryophyta</taxon>
        <taxon>Tracheophyta</taxon>
        <taxon>Spermatophyta</taxon>
        <taxon>Magnoliopsida</taxon>
        <taxon>eudicotyledons</taxon>
        <taxon>Gunneridae</taxon>
        <taxon>Pentapetalae</taxon>
        <taxon>rosids</taxon>
        <taxon>fabids</taxon>
        <taxon>Rosales</taxon>
        <taxon>Rosaceae</taxon>
        <taxon>Amygdaloideae</taxon>
        <taxon>Maleae</taxon>
        <taxon>Malus</taxon>
    </lineage>
</organism>
<dbReference type="GO" id="GO:0005507">
    <property type="term" value="F:copper ion binding"/>
    <property type="evidence" value="ECO:0007669"/>
    <property type="project" value="InterPro"/>
</dbReference>
<dbReference type="InterPro" id="IPR045087">
    <property type="entry name" value="Cu-oxidase_fam"/>
</dbReference>
<dbReference type="PANTHER" id="PTHR11709:SF474">
    <property type="entry name" value="LACCASE"/>
    <property type="match status" value="1"/>
</dbReference>
<keyword evidence="4" id="KW-1185">Reference proteome</keyword>
<dbReference type="STRING" id="3750.A0A498IYI3"/>
<dbReference type="InterPro" id="IPR008972">
    <property type="entry name" value="Cupredoxin"/>
</dbReference>
<gene>
    <name evidence="3" type="ORF">DVH24_042351</name>
</gene>
<dbReference type="Proteomes" id="UP000290289">
    <property type="component" value="Chromosome 10"/>
</dbReference>
<comment type="caution">
    <text evidence="3">The sequence shown here is derived from an EMBL/GenBank/DDBJ whole genome shotgun (WGS) entry which is preliminary data.</text>
</comment>
<evidence type="ECO:0000259" key="2">
    <source>
        <dbReference type="Pfam" id="PF07731"/>
    </source>
</evidence>
<protein>
    <recommendedName>
        <fullName evidence="2">Plastocyanin-like domain-containing protein</fullName>
    </recommendedName>
</protein>
<dbReference type="Pfam" id="PF07731">
    <property type="entry name" value="Cu-oxidase_2"/>
    <property type="match status" value="1"/>
</dbReference>
<dbReference type="Gene3D" id="2.60.40.420">
    <property type="entry name" value="Cupredoxins - blue copper proteins"/>
    <property type="match status" value="1"/>
</dbReference>
<feature type="domain" description="Plastocyanin-like" evidence="2">
    <location>
        <begin position="33"/>
        <end position="101"/>
    </location>
</feature>
<dbReference type="AlphaFoldDB" id="A0A498IYI3"/>
<dbReference type="PANTHER" id="PTHR11709">
    <property type="entry name" value="MULTI-COPPER OXIDASE"/>
    <property type="match status" value="1"/>
</dbReference>
<comment type="similarity">
    <text evidence="1">Belongs to the multicopper oxidase family.</text>
</comment>